<feature type="region of interest" description="Disordered" evidence="1">
    <location>
        <begin position="140"/>
        <end position="176"/>
    </location>
</feature>
<dbReference type="PANTHER" id="PTHR13856">
    <property type="entry name" value="VHS DOMAIN CONTAINING PROTEIN FAMILY"/>
    <property type="match status" value="1"/>
</dbReference>
<accession>A0A8J2LE28</accession>
<comment type="caution">
    <text evidence="3">The sequence shown here is derived from an EMBL/GenBank/DDBJ whole genome shotgun (WGS) entry which is preliminary data.</text>
</comment>
<dbReference type="OrthoDB" id="2018246at2759"/>
<dbReference type="PROSITE" id="PS50909">
    <property type="entry name" value="GAT"/>
    <property type="match status" value="1"/>
</dbReference>
<evidence type="ECO:0000256" key="1">
    <source>
        <dbReference type="SAM" id="MobiDB-lite"/>
    </source>
</evidence>
<dbReference type="GO" id="GO:0016020">
    <property type="term" value="C:membrane"/>
    <property type="evidence" value="ECO:0007669"/>
    <property type="project" value="TreeGrafter"/>
</dbReference>
<dbReference type="EMBL" id="CAJVCH010570093">
    <property type="protein sequence ID" value="CAG7834032.1"/>
    <property type="molecule type" value="Genomic_DNA"/>
</dbReference>
<proteinExistence type="predicted"/>
<dbReference type="Proteomes" id="UP000708208">
    <property type="component" value="Unassembled WGS sequence"/>
</dbReference>
<evidence type="ECO:0000313" key="3">
    <source>
        <dbReference type="EMBL" id="CAG7834032.1"/>
    </source>
</evidence>
<name>A0A8J2LE28_9HEXA</name>
<dbReference type="GO" id="GO:0043130">
    <property type="term" value="F:ubiquitin binding"/>
    <property type="evidence" value="ECO:0007669"/>
    <property type="project" value="InterPro"/>
</dbReference>
<reference evidence="3" key="1">
    <citation type="submission" date="2021-06" db="EMBL/GenBank/DDBJ databases">
        <authorList>
            <person name="Hodson N. C."/>
            <person name="Mongue J. A."/>
            <person name="Jaron S. K."/>
        </authorList>
    </citation>
    <scope>NUCLEOTIDE SEQUENCE</scope>
</reference>
<dbReference type="InterPro" id="IPR004152">
    <property type="entry name" value="GAT_dom"/>
</dbReference>
<feature type="domain" description="GAT" evidence="2">
    <location>
        <begin position="21"/>
        <end position="109"/>
    </location>
</feature>
<feature type="non-terminal residue" evidence="3">
    <location>
        <position position="1"/>
    </location>
</feature>
<dbReference type="CDD" id="cd14233">
    <property type="entry name" value="GAT_TOM1_like"/>
    <property type="match status" value="1"/>
</dbReference>
<dbReference type="GO" id="GO:0007165">
    <property type="term" value="P:signal transduction"/>
    <property type="evidence" value="ECO:0007669"/>
    <property type="project" value="TreeGrafter"/>
</dbReference>
<protein>
    <recommendedName>
        <fullName evidence="2">GAT domain-containing protein</fullName>
    </recommendedName>
</protein>
<keyword evidence="4" id="KW-1185">Reference proteome</keyword>
<dbReference type="AlphaFoldDB" id="A0A8J2LE28"/>
<sequence length="176" mass="19463">MDPVTSEQPLSAVDPSKVTPDQVAKIRKDLDVVQSNMSVFSEMLSEMNPENDSPSDDELLEELFTTCTEMQRRITELLCNIASEELTGEMLIINDELNNLFLRYGRYRKNQEKNLQKQPAEPSLIDFGAADVSRVLGGLKLEKGNDNDGADFDSLAKSRSGKGAEAKPPIPEGISE</sequence>
<dbReference type="Pfam" id="PF03127">
    <property type="entry name" value="GAT"/>
    <property type="match status" value="1"/>
</dbReference>
<evidence type="ECO:0000259" key="2">
    <source>
        <dbReference type="PROSITE" id="PS50909"/>
    </source>
</evidence>
<dbReference type="GO" id="GO:0030276">
    <property type="term" value="F:clathrin binding"/>
    <property type="evidence" value="ECO:0007669"/>
    <property type="project" value="TreeGrafter"/>
</dbReference>
<gene>
    <name evidence="3" type="ORF">AFUS01_LOCUS43578</name>
</gene>
<dbReference type="PANTHER" id="PTHR13856:SF137">
    <property type="entry name" value="GH05942P"/>
    <property type="match status" value="1"/>
</dbReference>
<dbReference type="GO" id="GO:0005768">
    <property type="term" value="C:endosome"/>
    <property type="evidence" value="ECO:0007669"/>
    <property type="project" value="TreeGrafter"/>
</dbReference>
<organism evidence="3 4">
    <name type="scientific">Allacma fusca</name>
    <dbReference type="NCBI Taxonomy" id="39272"/>
    <lineage>
        <taxon>Eukaryota</taxon>
        <taxon>Metazoa</taxon>
        <taxon>Ecdysozoa</taxon>
        <taxon>Arthropoda</taxon>
        <taxon>Hexapoda</taxon>
        <taxon>Collembola</taxon>
        <taxon>Symphypleona</taxon>
        <taxon>Sminthuridae</taxon>
        <taxon>Allacma</taxon>
    </lineage>
</organism>
<dbReference type="GO" id="GO:0035091">
    <property type="term" value="F:phosphatidylinositol binding"/>
    <property type="evidence" value="ECO:0007669"/>
    <property type="project" value="InterPro"/>
</dbReference>
<evidence type="ECO:0000313" key="4">
    <source>
        <dbReference type="Proteomes" id="UP000708208"/>
    </source>
</evidence>